<evidence type="ECO:0000259" key="21">
    <source>
        <dbReference type="PROSITE" id="PS50927"/>
    </source>
</evidence>
<dbReference type="Gene3D" id="2.90.10.30">
    <property type="match status" value="1"/>
</dbReference>
<keyword evidence="6" id="KW-0732">Signal</keyword>
<evidence type="ECO:0000256" key="15">
    <source>
        <dbReference type="ARBA" id="ARBA00023180"/>
    </source>
</evidence>
<name>A0A0E0E2S6_9ORYZ</name>
<keyword evidence="5 19" id="KW-0812">Transmembrane</keyword>
<dbReference type="CDD" id="cd00028">
    <property type="entry name" value="B_lectin"/>
    <property type="match status" value="1"/>
</dbReference>
<dbReference type="SMART" id="SM00108">
    <property type="entry name" value="B_lectin"/>
    <property type="match status" value="1"/>
</dbReference>
<keyword evidence="4 18" id="KW-0808">Transferase</keyword>
<dbReference type="EC" id="2.7.11.1" evidence="18"/>
<evidence type="ECO:0000256" key="9">
    <source>
        <dbReference type="ARBA" id="ARBA00022777"/>
    </source>
</evidence>
<evidence type="ECO:0000256" key="11">
    <source>
        <dbReference type="ARBA" id="ARBA00022989"/>
    </source>
</evidence>
<evidence type="ECO:0000256" key="8">
    <source>
        <dbReference type="ARBA" id="ARBA00022741"/>
    </source>
</evidence>
<evidence type="ECO:0000256" key="1">
    <source>
        <dbReference type="ARBA" id="ARBA00004479"/>
    </source>
</evidence>
<dbReference type="InterPro" id="IPR008271">
    <property type="entry name" value="Ser/Thr_kinase_AS"/>
</dbReference>
<dbReference type="GO" id="GO:0030246">
    <property type="term" value="F:carbohydrate binding"/>
    <property type="evidence" value="ECO:0007669"/>
    <property type="project" value="UniProtKB-KW"/>
</dbReference>
<dbReference type="FunFam" id="2.90.10.30:FF:000003">
    <property type="entry name" value="Os04g0303100 protein"/>
    <property type="match status" value="1"/>
</dbReference>
<dbReference type="EnsemblPlants" id="OMERI06G18650.1">
    <property type="protein sequence ID" value="OMERI06G18650.1"/>
    <property type="gene ID" value="OMERI06G18650"/>
</dbReference>
<evidence type="ECO:0000256" key="13">
    <source>
        <dbReference type="ARBA" id="ARBA00023157"/>
    </source>
</evidence>
<keyword evidence="12 19" id="KW-0472">Membrane</keyword>
<dbReference type="InterPro" id="IPR036426">
    <property type="entry name" value="Bulb-type_lectin_dom_sf"/>
</dbReference>
<dbReference type="PIRSF" id="PIRSF000641">
    <property type="entry name" value="SRK"/>
    <property type="match status" value="1"/>
</dbReference>
<keyword evidence="10 18" id="KW-0067">ATP-binding</keyword>
<dbReference type="SUPFAM" id="SSF56112">
    <property type="entry name" value="Protein kinase-like (PK-like)"/>
    <property type="match status" value="1"/>
</dbReference>
<dbReference type="InterPro" id="IPR051343">
    <property type="entry name" value="G-type_lectin_kinases/EP1-like"/>
</dbReference>
<comment type="catalytic activity">
    <reaction evidence="16 18">
        <text>L-threonyl-[protein] + ATP = O-phospho-L-threonyl-[protein] + ADP + H(+)</text>
        <dbReference type="Rhea" id="RHEA:46608"/>
        <dbReference type="Rhea" id="RHEA-COMP:11060"/>
        <dbReference type="Rhea" id="RHEA-COMP:11605"/>
        <dbReference type="ChEBI" id="CHEBI:15378"/>
        <dbReference type="ChEBI" id="CHEBI:30013"/>
        <dbReference type="ChEBI" id="CHEBI:30616"/>
        <dbReference type="ChEBI" id="CHEBI:61977"/>
        <dbReference type="ChEBI" id="CHEBI:456216"/>
        <dbReference type="EC" id="2.7.11.1"/>
    </reaction>
</comment>
<organism evidence="22">
    <name type="scientific">Oryza meridionalis</name>
    <dbReference type="NCBI Taxonomy" id="40149"/>
    <lineage>
        <taxon>Eukaryota</taxon>
        <taxon>Viridiplantae</taxon>
        <taxon>Streptophyta</taxon>
        <taxon>Embryophyta</taxon>
        <taxon>Tracheophyta</taxon>
        <taxon>Spermatophyta</taxon>
        <taxon>Magnoliopsida</taxon>
        <taxon>Liliopsida</taxon>
        <taxon>Poales</taxon>
        <taxon>Poaceae</taxon>
        <taxon>BOP clade</taxon>
        <taxon>Oryzoideae</taxon>
        <taxon>Oryzeae</taxon>
        <taxon>Oryzinae</taxon>
        <taxon>Oryza</taxon>
    </lineage>
</organism>
<dbReference type="PANTHER" id="PTHR47976">
    <property type="entry name" value="G-TYPE LECTIN S-RECEPTOR-LIKE SERINE/THREONINE-PROTEIN KINASE SD2-5"/>
    <property type="match status" value="1"/>
</dbReference>
<evidence type="ECO:0000256" key="10">
    <source>
        <dbReference type="ARBA" id="ARBA00022840"/>
    </source>
</evidence>
<dbReference type="Pfam" id="PF01453">
    <property type="entry name" value="B_lectin"/>
    <property type="match status" value="1"/>
</dbReference>
<feature type="transmembrane region" description="Helical" evidence="19">
    <location>
        <begin position="445"/>
        <end position="467"/>
    </location>
</feature>
<evidence type="ECO:0000256" key="3">
    <source>
        <dbReference type="ARBA" id="ARBA00022536"/>
    </source>
</evidence>
<evidence type="ECO:0000256" key="14">
    <source>
        <dbReference type="ARBA" id="ARBA00023170"/>
    </source>
</evidence>
<dbReference type="InterPro" id="IPR024171">
    <property type="entry name" value="SRK-like_kinase"/>
</dbReference>
<evidence type="ECO:0000259" key="20">
    <source>
        <dbReference type="PROSITE" id="PS50011"/>
    </source>
</evidence>
<keyword evidence="7" id="KW-0430">Lectin</keyword>
<dbReference type="FunFam" id="3.30.200.20:FF:000178">
    <property type="entry name" value="serine/threonine-protein kinase PBS1-like"/>
    <property type="match status" value="1"/>
</dbReference>
<dbReference type="HOGENOM" id="CLU_000288_116_2_1"/>
<keyword evidence="8 18" id="KW-0547">Nucleotide-binding</keyword>
<dbReference type="eggNOG" id="ENOG502QUNW">
    <property type="taxonomic scope" value="Eukaryota"/>
</dbReference>
<protein>
    <recommendedName>
        <fullName evidence="18">Receptor-like serine/threonine-protein kinase</fullName>
        <ecNumber evidence="18">2.7.11.1</ecNumber>
    </recommendedName>
</protein>
<reference evidence="22" key="1">
    <citation type="submission" date="2015-04" db="UniProtKB">
        <authorList>
            <consortium name="EnsemblPlants"/>
        </authorList>
    </citation>
    <scope>IDENTIFICATION</scope>
</reference>
<dbReference type="Proteomes" id="UP000008021">
    <property type="component" value="Chromosome 6"/>
</dbReference>
<keyword evidence="11 19" id="KW-1133">Transmembrane helix</keyword>
<evidence type="ECO:0000256" key="5">
    <source>
        <dbReference type="ARBA" id="ARBA00022692"/>
    </source>
</evidence>
<dbReference type="GO" id="GO:0051707">
    <property type="term" value="P:response to other organism"/>
    <property type="evidence" value="ECO:0007669"/>
    <property type="project" value="UniProtKB-ARBA"/>
</dbReference>
<evidence type="ECO:0000256" key="17">
    <source>
        <dbReference type="ARBA" id="ARBA00048679"/>
    </source>
</evidence>
<keyword evidence="2 18" id="KW-0723">Serine/threonine-protein kinase</keyword>
<dbReference type="GO" id="GO:0016020">
    <property type="term" value="C:membrane"/>
    <property type="evidence" value="ECO:0007669"/>
    <property type="project" value="UniProtKB-SubCell"/>
</dbReference>
<dbReference type="FunFam" id="1.10.510.10:FF:001023">
    <property type="entry name" value="Os07g0541700 protein"/>
    <property type="match status" value="1"/>
</dbReference>
<dbReference type="Gene3D" id="3.30.200.20">
    <property type="entry name" value="Phosphorylase Kinase, domain 1"/>
    <property type="match status" value="1"/>
</dbReference>
<evidence type="ECO:0000256" key="6">
    <source>
        <dbReference type="ARBA" id="ARBA00022729"/>
    </source>
</evidence>
<evidence type="ECO:0000256" key="4">
    <source>
        <dbReference type="ARBA" id="ARBA00022679"/>
    </source>
</evidence>
<evidence type="ECO:0000313" key="22">
    <source>
        <dbReference type="EnsemblPlants" id="OMERI06G18650.1"/>
    </source>
</evidence>
<dbReference type="InterPro" id="IPR001480">
    <property type="entry name" value="Bulb-type_lectin_dom"/>
</dbReference>
<evidence type="ECO:0000256" key="7">
    <source>
        <dbReference type="ARBA" id="ARBA00022734"/>
    </source>
</evidence>
<dbReference type="GO" id="GO:0005524">
    <property type="term" value="F:ATP binding"/>
    <property type="evidence" value="ECO:0007669"/>
    <property type="project" value="UniProtKB-KW"/>
</dbReference>
<dbReference type="PROSITE" id="PS00108">
    <property type="entry name" value="PROTEIN_KINASE_ST"/>
    <property type="match status" value="1"/>
</dbReference>
<dbReference type="Gene3D" id="1.10.510.10">
    <property type="entry name" value="Transferase(Phosphotransferase) domain 1"/>
    <property type="match status" value="1"/>
</dbReference>
<evidence type="ECO:0000256" key="18">
    <source>
        <dbReference type="PIRNR" id="PIRNR000641"/>
    </source>
</evidence>
<dbReference type="SUPFAM" id="SSF51110">
    <property type="entry name" value="alpha-D-mannose-specific plant lectins"/>
    <property type="match status" value="1"/>
</dbReference>
<feature type="domain" description="Protein kinase" evidence="20">
    <location>
        <begin position="500"/>
        <end position="712"/>
    </location>
</feature>
<sequence>MSMSFALNAEPNTVWYNNSSLLQNTSPDDNFLMRIILPHAIAVPSINDRYRASFLHLLAGSATSCDAYIFSIFFVYADTDFYGGLWLLWPEIVWFANRDHPVGENATVQFTERGDLVLYDADGTLVWSTNTANKYIVSMNLTGSGNLVLLDRSNVVVWRSFDHPTDTLLISQTLQMGQKLVARTSSTNWTEGKFYVTVLADGLYAFAGIDAPLAYYRSPTGGTVATNRSAYVALKNGSLEVFTSFRETEAPDYHIKLPADPFGQVFARLDWDGHMRLYNWGNESWGSDIFDISDPCAYPLACGEYGICSHGQCICPDVAVGQSGLFELVDTREFDRGCLLTSSFSCGSAERTWFLAVPNVTHFNFVYNWTTNEEHCKLSCLNDCSCWASFFQHKNTSYGFCFLASDIFSMIRVSAQSYSSNFSSSAFLKIQDSTHKSLLSKEKRAIVSVAGSFSFVASVIVAVLIVLRRRTEPLEDEYNIDQLPGLPTRFSFVDLKSAIGDFSRKFGAGGFGSVFEGQIGDKNVAVKRLDGVNQGKREFLAEVQTIGSINHIHLVRLIGFCAEKTHRLLVYEYMPNGSLDKWIFQNHQAAPLDLETRLKIISDIARGLAYLHNDCRQTIAHLDIKPQNILLDGMFTAKISDFGLARLIEHEQSSVMTKLRGTLGYLAPELLASVITEKVDVYSFGVVIMEILCGRRNLDYSQPEESRHLVNC</sequence>
<keyword evidence="23" id="KW-1185">Reference proteome</keyword>
<evidence type="ECO:0000313" key="23">
    <source>
        <dbReference type="Proteomes" id="UP000008021"/>
    </source>
</evidence>
<keyword evidence="15" id="KW-0325">Glycoprotein</keyword>
<evidence type="ECO:0000256" key="12">
    <source>
        <dbReference type="ARBA" id="ARBA00023136"/>
    </source>
</evidence>
<dbReference type="GO" id="GO:0106310">
    <property type="term" value="F:protein serine kinase activity"/>
    <property type="evidence" value="ECO:0007669"/>
    <property type="project" value="RHEA"/>
</dbReference>
<evidence type="ECO:0000256" key="2">
    <source>
        <dbReference type="ARBA" id="ARBA00022527"/>
    </source>
</evidence>
<dbReference type="AlphaFoldDB" id="A0A0E0E2S6"/>
<proteinExistence type="inferred from homology"/>
<dbReference type="PANTHER" id="PTHR47976:SF13">
    <property type="entry name" value="RECEPTOR-LIKE SERINE_THREONINE-PROTEIN KINASE"/>
    <property type="match status" value="1"/>
</dbReference>
<keyword evidence="3" id="KW-0245">EGF-like domain</keyword>
<comment type="subcellular location">
    <subcellularLocation>
        <location evidence="1">Membrane</location>
        <topology evidence="1">Single-pass type I membrane protein</topology>
    </subcellularLocation>
</comment>
<feature type="domain" description="Bulb-type lectin" evidence="21">
    <location>
        <begin position="48"/>
        <end position="162"/>
    </location>
</feature>
<keyword evidence="13" id="KW-1015">Disulfide bond</keyword>
<evidence type="ECO:0000256" key="16">
    <source>
        <dbReference type="ARBA" id="ARBA00047899"/>
    </source>
</evidence>
<dbReference type="GO" id="GO:0004674">
    <property type="term" value="F:protein serine/threonine kinase activity"/>
    <property type="evidence" value="ECO:0007669"/>
    <property type="project" value="UniProtKB-KW"/>
</dbReference>
<dbReference type="InterPro" id="IPR000719">
    <property type="entry name" value="Prot_kinase_dom"/>
</dbReference>
<keyword evidence="14" id="KW-0675">Receptor</keyword>
<dbReference type="Gramene" id="OMERI06G18650.1">
    <property type="protein sequence ID" value="OMERI06G18650.1"/>
    <property type="gene ID" value="OMERI06G18650"/>
</dbReference>
<reference evidence="22" key="2">
    <citation type="submission" date="2018-05" db="EMBL/GenBank/DDBJ databases">
        <title>OmerRS3 (Oryza meridionalis Reference Sequence Version 3).</title>
        <authorList>
            <person name="Zhang J."/>
            <person name="Kudrna D."/>
            <person name="Lee S."/>
            <person name="Talag J."/>
            <person name="Welchert J."/>
            <person name="Wing R.A."/>
        </authorList>
    </citation>
    <scope>NUCLEOTIDE SEQUENCE [LARGE SCALE GENOMIC DNA]</scope>
    <source>
        <strain evidence="22">cv. OR44</strain>
    </source>
</reference>
<keyword evidence="9 18" id="KW-0418">Kinase</keyword>
<comment type="catalytic activity">
    <reaction evidence="17 18">
        <text>L-seryl-[protein] + ATP = O-phospho-L-seryl-[protein] + ADP + H(+)</text>
        <dbReference type="Rhea" id="RHEA:17989"/>
        <dbReference type="Rhea" id="RHEA-COMP:9863"/>
        <dbReference type="Rhea" id="RHEA-COMP:11604"/>
        <dbReference type="ChEBI" id="CHEBI:15378"/>
        <dbReference type="ChEBI" id="CHEBI:29999"/>
        <dbReference type="ChEBI" id="CHEBI:30616"/>
        <dbReference type="ChEBI" id="CHEBI:83421"/>
        <dbReference type="ChEBI" id="CHEBI:456216"/>
        <dbReference type="EC" id="2.7.11.1"/>
    </reaction>
</comment>
<dbReference type="PROSITE" id="PS50927">
    <property type="entry name" value="BULB_LECTIN"/>
    <property type="match status" value="1"/>
</dbReference>
<comment type="similarity">
    <text evidence="18">Belongs to the protein kinase superfamily. Ser/Thr protein kinase family.</text>
</comment>
<dbReference type="Pfam" id="PF00069">
    <property type="entry name" value="Pkinase"/>
    <property type="match status" value="1"/>
</dbReference>
<dbReference type="PROSITE" id="PS50011">
    <property type="entry name" value="PROTEIN_KINASE_DOM"/>
    <property type="match status" value="1"/>
</dbReference>
<dbReference type="InterPro" id="IPR011009">
    <property type="entry name" value="Kinase-like_dom_sf"/>
</dbReference>
<accession>A0A0E0E2S6</accession>
<evidence type="ECO:0000256" key="19">
    <source>
        <dbReference type="SAM" id="Phobius"/>
    </source>
</evidence>
<dbReference type="SMART" id="SM00220">
    <property type="entry name" value="S_TKc"/>
    <property type="match status" value="1"/>
</dbReference>
<dbReference type="STRING" id="40149.A0A0E0E2S6"/>